<evidence type="ECO:0000313" key="2">
    <source>
        <dbReference type="EMBL" id="SEK55710.1"/>
    </source>
</evidence>
<dbReference type="InterPro" id="IPR036938">
    <property type="entry name" value="PAP2/HPO_sf"/>
</dbReference>
<organism evidence="2 3">
    <name type="scientific">Bosea lupini</name>
    <dbReference type="NCBI Taxonomy" id="1036779"/>
    <lineage>
        <taxon>Bacteria</taxon>
        <taxon>Pseudomonadati</taxon>
        <taxon>Pseudomonadota</taxon>
        <taxon>Alphaproteobacteria</taxon>
        <taxon>Hyphomicrobiales</taxon>
        <taxon>Boseaceae</taxon>
        <taxon>Bosea</taxon>
    </lineage>
</organism>
<feature type="domain" description="Phosphatidic acid phosphatase type 2/haloperoxidase" evidence="1">
    <location>
        <begin position="155"/>
        <end position="246"/>
    </location>
</feature>
<dbReference type="Proteomes" id="UP000199664">
    <property type="component" value="Unassembled WGS sequence"/>
</dbReference>
<dbReference type="STRING" id="1036779.SAMN04515666_101817"/>
<dbReference type="AlphaFoldDB" id="A0A1H7I2R1"/>
<name>A0A1H7I2R1_9HYPH</name>
<sequence>MTQANAAGSLQPNLYRPSSIPPSQILVMMRARFLASATALCGPLLALALTTPAAAQQRAYLIWLDAAKIDVAKVMGLPPAQNSPEHRAEFEKVLALSSARTPEREKQAIADQYQTFNAFLKGMDHNYIDGTHRETRLLMREAQVELAILLKSVNRLTSRIRPFQMWNKVRVKPCPGGRPEGTSFPSAHAATAALYATLLSDAVPELADKFEERVKSYDESRLICGFHYPTDLEAGDKIGRVVAKALLAEKAFKVRYDETKPEIRQAFGLK</sequence>
<dbReference type="Gene3D" id="1.20.144.10">
    <property type="entry name" value="Phosphatidic acid phosphatase type 2/haloperoxidase"/>
    <property type="match status" value="1"/>
</dbReference>
<dbReference type="Pfam" id="PF01569">
    <property type="entry name" value="PAP2"/>
    <property type="match status" value="1"/>
</dbReference>
<reference evidence="3" key="1">
    <citation type="submission" date="2016-10" db="EMBL/GenBank/DDBJ databases">
        <authorList>
            <person name="Varghese N."/>
            <person name="Submissions S."/>
        </authorList>
    </citation>
    <scope>NUCLEOTIDE SEQUENCE [LARGE SCALE GENOMIC DNA]</scope>
    <source>
        <strain evidence="3">LMG 26383,CCUG 61248,R- 45681</strain>
    </source>
</reference>
<proteinExistence type="predicted"/>
<dbReference type="OrthoDB" id="9805301at2"/>
<keyword evidence="3" id="KW-1185">Reference proteome</keyword>
<gene>
    <name evidence="2" type="ORF">SAMN04515666_101817</name>
</gene>
<evidence type="ECO:0000259" key="1">
    <source>
        <dbReference type="Pfam" id="PF01569"/>
    </source>
</evidence>
<protein>
    <submittedName>
        <fullName evidence="2">Acid phosphatase (Class A)</fullName>
    </submittedName>
</protein>
<evidence type="ECO:0000313" key="3">
    <source>
        <dbReference type="Proteomes" id="UP000199664"/>
    </source>
</evidence>
<dbReference type="SUPFAM" id="SSF48317">
    <property type="entry name" value="Acid phosphatase/Vanadium-dependent haloperoxidase"/>
    <property type="match status" value="1"/>
</dbReference>
<dbReference type="InterPro" id="IPR000326">
    <property type="entry name" value="PAP2/HPO"/>
</dbReference>
<accession>A0A1H7I2R1</accession>
<dbReference type="EMBL" id="FOAN01000001">
    <property type="protein sequence ID" value="SEK55710.1"/>
    <property type="molecule type" value="Genomic_DNA"/>
</dbReference>